<reference evidence="1" key="1">
    <citation type="submission" date="2014-09" db="EMBL/GenBank/DDBJ databases">
        <authorList>
            <person name="Magalhaes I.L.F."/>
            <person name="Oliveira U."/>
            <person name="Santos F.R."/>
            <person name="Vidigal T.H.D.A."/>
            <person name="Brescovit A.D."/>
            <person name="Santos A.J."/>
        </authorList>
    </citation>
    <scope>NUCLEOTIDE SEQUENCE</scope>
    <source>
        <tissue evidence="1">Shoot tissue taken approximately 20 cm above the soil surface</tissue>
    </source>
</reference>
<dbReference type="EMBL" id="GBRH01187085">
    <property type="protein sequence ID" value="JAE10811.1"/>
    <property type="molecule type" value="Transcribed_RNA"/>
</dbReference>
<sequence>MAACSLSVC</sequence>
<protein>
    <submittedName>
        <fullName evidence="1">Uncharacterized protein</fullName>
    </submittedName>
</protein>
<evidence type="ECO:0000313" key="1">
    <source>
        <dbReference type="EMBL" id="JAE10811.1"/>
    </source>
</evidence>
<reference evidence="1" key="2">
    <citation type="journal article" date="2015" name="Data Brief">
        <title>Shoot transcriptome of the giant reed, Arundo donax.</title>
        <authorList>
            <person name="Barrero R.A."/>
            <person name="Guerrero F.D."/>
            <person name="Moolhuijzen P."/>
            <person name="Goolsby J.A."/>
            <person name="Tidwell J."/>
            <person name="Bellgard S.E."/>
            <person name="Bellgard M.I."/>
        </authorList>
    </citation>
    <scope>NUCLEOTIDE SEQUENCE</scope>
    <source>
        <tissue evidence="1">Shoot tissue taken approximately 20 cm above the soil surface</tissue>
    </source>
</reference>
<name>A0A0A9FL00_ARUDO</name>
<accession>A0A0A9FL00</accession>
<organism evidence="1">
    <name type="scientific">Arundo donax</name>
    <name type="common">Giant reed</name>
    <name type="synonym">Donax arundinaceus</name>
    <dbReference type="NCBI Taxonomy" id="35708"/>
    <lineage>
        <taxon>Eukaryota</taxon>
        <taxon>Viridiplantae</taxon>
        <taxon>Streptophyta</taxon>
        <taxon>Embryophyta</taxon>
        <taxon>Tracheophyta</taxon>
        <taxon>Spermatophyta</taxon>
        <taxon>Magnoliopsida</taxon>
        <taxon>Liliopsida</taxon>
        <taxon>Poales</taxon>
        <taxon>Poaceae</taxon>
        <taxon>PACMAD clade</taxon>
        <taxon>Arundinoideae</taxon>
        <taxon>Arundineae</taxon>
        <taxon>Arundo</taxon>
    </lineage>
</organism>
<proteinExistence type="predicted"/>